<dbReference type="KEGG" id="cmp:Cha6605_4532"/>
<evidence type="ECO:0000313" key="5">
    <source>
        <dbReference type="EMBL" id="AFY95458.1"/>
    </source>
</evidence>
<reference evidence="5 6" key="1">
    <citation type="submission" date="2012-05" db="EMBL/GenBank/DDBJ databases">
        <title>Finished chromosome of genome of Chamaesiphon sp. PCC 6605.</title>
        <authorList>
            <consortium name="US DOE Joint Genome Institute"/>
            <person name="Gugger M."/>
            <person name="Coursin T."/>
            <person name="Rippka R."/>
            <person name="Tandeau De Marsac N."/>
            <person name="Huntemann M."/>
            <person name="Wei C.-L."/>
            <person name="Han J."/>
            <person name="Detter J.C."/>
            <person name="Han C."/>
            <person name="Tapia R."/>
            <person name="Chen A."/>
            <person name="Kyrpides N."/>
            <person name="Mavromatis K."/>
            <person name="Markowitz V."/>
            <person name="Szeto E."/>
            <person name="Ivanova N."/>
            <person name="Pagani I."/>
            <person name="Pati A."/>
            <person name="Goodwin L."/>
            <person name="Nordberg H.P."/>
            <person name="Cantor M.N."/>
            <person name="Hua S.X."/>
            <person name="Woyke T."/>
            <person name="Kerfeld C.A."/>
        </authorList>
    </citation>
    <scope>NUCLEOTIDE SEQUENCE [LARGE SCALE GENOMIC DNA]</scope>
    <source>
        <strain evidence="6">ATCC 27169 / PCC 6605</strain>
    </source>
</reference>
<comment type="cofactor">
    <cofactor evidence="1">
        <name>Fe(2+)</name>
        <dbReference type="ChEBI" id="CHEBI:29033"/>
    </cofactor>
</comment>
<dbReference type="RefSeq" id="WP_015161558.1">
    <property type="nucleotide sequence ID" value="NC_019697.1"/>
</dbReference>
<dbReference type="Pfam" id="PF00487">
    <property type="entry name" value="FA_desaturase"/>
    <property type="match status" value="1"/>
</dbReference>
<evidence type="ECO:0000259" key="4">
    <source>
        <dbReference type="Pfam" id="PF00487"/>
    </source>
</evidence>
<comment type="similarity">
    <text evidence="2">Belongs to the fatty acid desaturase type 2 family.</text>
</comment>
<gene>
    <name evidence="5" type="ORF">Cha6605_4532</name>
</gene>
<feature type="transmembrane region" description="Helical" evidence="3">
    <location>
        <begin position="9"/>
        <end position="27"/>
    </location>
</feature>
<dbReference type="AlphaFoldDB" id="K9ULC3"/>
<evidence type="ECO:0000256" key="3">
    <source>
        <dbReference type="SAM" id="Phobius"/>
    </source>
</evidence>
<dbReference type="GO" id="GO:0006629">
    <property type="term" value="P:lipid metabolic process"/>
    <property type="evidence" value="ECO:0007669"/>
    <property type="project" value="InterPro"/>
</dbReference>
<evidence type="ECO:0000313" key="6">
    <source>
        <dbReference type="Proteomes" id="UP000010366"/>
    </source>
</evidence>
<proteinExistence type="inferred from homology"/>
<accession>K9ULC3</accession>
<dbReference type="EMBL" id="CP003600">
    <property type="protein sequence ID" value="AFY95458.1"/>
    <property type="molecule type" value="Genomic_DNA"/>
</dbReference>
<evidence type="ECO:0000256" key="1">
    <source>
        <dbReference type="ARBA" id="ARBA00001954"/>
    </source>
</evidence>
<keyword evidence="3" id="KW-0812">Transmembrane</keyword>
<evidence type="ECO:0000256" key="2">
    <source>
        <dbReference type="ARBA" id="ARBA00008749"/>
    </source>
</evidence>
<dbReference type="InterPro" id="IPR005804">
    <property type="entry name" value="FA_desaturase_dom"/>
</dbReference>
<protein>
    <submittedName>
        <fullName evidence="5">Fatty acid desaturase</fullName>
    </submittedName>
</protein>
<organism evidence="5 6">
    <name type="scientific">Chamaesiphon minutus (strain ATCC 27169 / PCC 6605)</name>
    <dbReference type="NCBI Taxonomy" id="1173020"/>
    <lineage>
        <taxon>Bacteria</taxon>
        <taxon>Bacillati</taxon>
        <taxon>Cyanobacteriota</taxon>
        <taxon>Cyanophyceae</taxon>
        <taxon>Gomontiellales</taxon>
        <taxon>Chamaesiphonaceae</taxon>
        <taxon>Chamaesiphon</taxon>
    </lineage>
</organism>
<name>K9ULC3_CHAP6</name>
<dbReference type="Proteomes" id="UP000010366">
    <property type="component" value="Chromosome"/>
</dbReference>
<feature type="transmembrane region" description="Helical" evidence="3">
    <location>
        <begin position="33"/>
        <end position="56"/>
    </location>
</feature>
<dbReference type="HOGENOM" id="CLU_816041_0_0_3"/>
<dbReference type="OrthoDB" id="784276at2"/>
<feature type="domain" description="Fatty acid desaturase" evidence="4">
    <location>
        <begin position="30"/>
        <end position="272"/>
    </location>
</feature>
<keyword evidence="3" id="KW-1133">Transmembrane helix</keyword>
<sequence length="324" mass="38142">MISPNSKNIVAIAYTFISYSLGILLILSSHWQLNILGIIAIVHSLSIATALTHEFIHGNIFKQRTTNAWWGRVMTHLNGACYAPWENLVEHHFNHHLHHLDVVRFDVVEYLNKLPSWWRSIYVVLEWLYFPVMEFEMRWRIISDPFLDANKRSLRGRTLIFMLYRATAFVILAWLSWKALLLYSIAYISFVNVMRFVDAFHHIYDYAIVGSNFIQRDRVYEQARTFSNLISVRYPWLNLLFLNFGYHNAHHHNMSCPWHELPALHNKLYGNSDRGLFPLPQLVFNYHRFRIDRLFAGQGEINLDRELKLDDFIGGVAVSLLTPP</sequence>
<dbReference type="eggNOG" id="COG3239">
    <property type="taxonomic scope" value="Bacteria"/>
</dbReference>
<keyword evidence="3" id="KW-0472">Membrane</keyword>
<keyword evidence="6" id="KW-1185">Reference proteome</keyword>